<protein>
    <submittedName>
        <fullName evidence="13">Butyrophilin-like protein 2</fullName>
    </submittedName>
</protein>
<evidence type="ECO:0000259" key="12">
    <source>
        <dbReference type="PROSITE" id="PS50835"/>
    </source>
</evidence>
<dbReference type="PROSITE" id="PS50835">
    <property type="entry name" value="IG_LIKE"/>
    <property type="match status" value="1"/>
</dbReference>
<feature type="transmembrane region" description="Helical" evidence="11">
    <location>
        <begin position="266"/>
        <end position="286"/>
    </location>
</feature>
<dbReference type="GO" id="GO:0006955">
    <property type="term" value="P:immune response"/>
    <property type="evidence" value="ECO:0007669"/>
    <property type="project" value="TreeGrafter"/>
</dbReference>
<dbReference type="InterPro" id="IPR013783">
    <property type="entry name" value="Ig-like_fold"/>
</dbReference>
<comment type="caution">
    <text evidence="13">The sequence shown here is derived from an EMBL/GenBank/DDBJ whole genome shotgun (WGS) entry which is preliminary data.</text>
</comment>
<keyword evidence="5 11" id="KW-1133">Transmembrane helix</keyword>
<reference evidence="13 14" key="1">
    <citation type="journal article" date="2019" name="Genome Biol. Evol.">
        <title>Whole-Genome Sequencing of the Giant Devil Catfish, Bagarius yarrelli.</title>
        <authorList>
            <person name="Jiang W."/>
            <person name="Lv Y."/>
            <person name="Cheng L."/>
            <person name="Yang K."/>
            <person name="Chao B."/>
            <person name="Wang X."/>
            <person name="Li Y."/>
            <person name="Pan X."/>
            <person name="You X."/>
            <person name="Zhang Y."/>
            <person name="Yang J."/>
            <person name="Li J."/>
            <person name="Zhang X."/>
            <person name="Liu S."/>
            <person name="Sun C."/>
            <person name="Yang J."/>
            <person name="Shi Q."/>
        </authorList>
    </citation>
    <scope>NUCLEOTIDE SEQUENCE [LARGE SCALE GENOMIC DNA]</scope>
    <source>
        <strain evidence="13">JWS20170419001</strain>
        <tissue evidence="13">Muscle</tissue>
    </source>
</reference>
<evidence type="ECO:0000256" key="7">
    <source>
        <dbReference type="ARBA" id="ARBA00023157"/>
    </source>
</evidence>
<feature type="transmembrane region" description="Helical" evidence="11">
    <location>
        <begin position="189"/>
        <end position="213"/>
    </location>
</feature>
<dbReference type="GO" id="GO:0007166">
    <property type="term" value="P:cell surface receptor signaling pathway"/>
    <property type="evidence" value="ECO:0007669"/>
    <property type="project" value="TreeGrafter"/>
</dbReference>
<keyword evidence="8" id="KW-0675">Receptor</keyword>
<evidence type="ECO:0000313" key="14">
    <source>
        <dbReference type="Proteomes" id="UP000319801"/>
    </source>
</evidence>
<evidence type="ECO:0000256" key="11">
    <source>
        <dbReference type="SAM" id="Phobius"/>
    </source>
</evidence>
<dbReference type="GO" id="GO:0042102">
    <property type="term" value="P:positive regulation of T cell proliferation"/>
    <property type="evidence" value="ECO:0007669"/>
    <property type="project" value="TreeGrafter"/>
</dbReference>
<evidence type="ECO:0000256" key="10">
    <source>
        <dbReference type="ARBA" id="ARBA00023319"/>
    </source>
</evidence>
<dbReference type="Pfam" id="PF07686">
    <property type="entry name" value="V-set"/>
    <property type="match status" value="1"/>
</dbReference>
<keyword evidence="14" id="KW-1185">Reference proteome</keyword>
<dbReference type="InterPro" id="IPR007110">
    <property type="entry name" value="Ig-like_dom"/>
</dbReference>
<organism evidence="13 14">
    <name type="scientific">Bagarius yarrelli</name>
    <name type="common">Goonch</name>
    <name type="synonym">Bagrus yarrelli</name>
    <dbReference type="NCBI Taxonomy" id="175774"/>
    <lineage>
        <taxon>Eukaryota</taxon>
        <taxon>Metazoa</taxon>
        <taxon>Chordata</taxon>
        <taxon>Craniata</taxon>
        <taxon>Vertebrata</taxon>
        <taxon>Euteleostomi</taxon>
        <taxon>Actinopterygii</taxon>
        <taxon>Neopterygii</taxon>
        <taxon>Teleostei</taxon>
        <taxon>Ostariophysi</taxon>
        <taxon>Siluriformes</taxon>
        <taxon>Sisoridae</taxon>
        <taxon>Sisorinae</taxon>
        <taxon>Bagarius</taxon>
    </lineage>
</organism>
<keyword evidence="4" id="KW-0732">Signal</keyword>
<keyword evidence="2" id="KW-1003">Cell membrane</keyword>
<proteinExistence type="predicted"/>
<dbReference type="OrthoDB" id="10012075at2759"/>
<evidence type="ECO:0000256" key="4">
    <source>
        <dbReference type="ARBA" id="ARBA00022729"/>
    </source>
</evidence>
<dbReference type="SUPFAM" id="SSF48726">
    <property type="entry name" value="Immunoglobulin"/>
    <property type="match status" value="2"/>
</dbReference>
<evidence type="ECO:0000256" key="6">
    <source>
        <dbReference type="ARBA" id="ARBA00023136"/>
    </source>
</evidence>
<evidence type="ECO:0000256" key="9">
    <source>
        <dbReference type="ARBA" id="ARBA00023180"/>
    </source>
</evidence>
<evidence type="ECO:0000313" key="13">
    <source>
        <dbReference type="EMBL" id="TSV02100.1"/>
    </source>
</evidence>
<dbReference type="GO" id="GO:0031295">
    <property type="term" value="P:T cell costimulation"/>
    <property type="evidence" value="ECO:0007669"/>
    <property type="project" value="TreeGrafter"/>
</dbReference>
<evidence type="ECO:0000256" key="8">
    <source>
        <dbReference type="ARBA" id="ARBA00023170"/>
    </source>
</evidence>
<dbReference type="Proteomes" id="UP000319801">
    <property type="component" value="Unassembled WGS sequence"/>
</dbReference>
<feature type="transmembrane region" description="Helical" evidence="11">
    <location>
        <begin position="293"/>
        <end position="314"/>
    </location>
</feature>
<accession>A0A556V513</accession>
<dbReference type="InterPro" id="IPR051713">
    <property type="entry name" value="T-cell_Activation_Regulation"/>
</dbReference>
<comment type="subcellular location">
    <subcellularLocation>
        <location evidence="1">Cell membrane</location>
        <topology evidence="1">Single-pass type I membrane protein</topology>
    </subcellularLocation>
</comment>
<dbReference type="SMART" id="SM00409">
    <property type="entry name" value="IG"/>
    <property type="match status" value="1"/>
</dbReference>
<feature type="domain" description="Ig-like" evidence="12">
    <location>
        <begin position="89"/>
        <end position="192"/>
    </location>
</feature>
<evidence type="ECO:0000256" key="1">
    <source>
        <dbReference type="ARBA" id="ARBA00004251"/>
    </source>
</evidence>
<dbReference type="GO" id="GO:0009897">
    <property type="term" value="C:external side of plasma membrane"/>
    <property type="evidence" value="ECO:0007669"/>
    <property type="project" value="TreeGrafter"/>
</dbReference>
<dbReference type="EMBL" id="VCAZ01000122">
    <property type="protein sequence ID" value="TSV02100.1"/>
    <property type="molecule type" value="Genomic_DNA"/>
</dbReference>
<dbReference type="InterPro" id="IPR003599">
    <property type="entry name" value="Ig_sub"/>
</dbReference>
<dbReference type="SMART" id="SM00406">
    <property type="entry name" value="IGv"/>
    <property type="match status" value="1"/>
</dbReference>
<dbReference type="InterPro" id="IPR036179">
    <property type="entry name" value="Ig-like_dom_sf"/>
</dbReference>
<gene>
    <name evidence="13" type="ORF">Baya_13020</name>
</gene>
<dbReference type="PANTHER" id="PTHR25466:SF14">
    <property type="entry name" value="BUTYROPHILIN SUBFAMILY 2 MEMBER A2-LIKE-RELATED"/>
    <property type="match status" value="1"/>
</dbReference>
<sequence length="343" mass="38165">MDSDSLVSFFPQGESGLDLQNPAFRDRADFFPDEVSKGHFSILLRNVVEQDDGNYSCKVKTTRDSSEVIMEVQHIQCFVVRGADRAVFASKGEDVVLNCSVDSHVAASEIEEVTWKKMDGDTNILVLLYQDSEIFSDSSHGSYQGRVDFFSSEIPKGNFFLKLMDVQMEDKGEFTCTVHTRNMTGRTTVVLQAVGFLSEVIACSAVIIMRPFILTKTSSYISKLPVFIKSLARFQSAAGYILIIGVLVAVMIVISSVLLAVYGFQMHLTVCIEIFNFILLAVVCVSSNRDYGIIFEIPSVITPPIMAMMMTLVLQKHIFQEKPDGRGELILKAGIKFSRNDPD</sequence>
<feature type="transmembrane region" description="Helical" evidence="11">
    <location>
        <begin position="237"/>
        <end position="260"/>
    </location>
</feature>
<evidence type="ECO:0000256" key="2">
    <source>
        <dbReference type="ARBA" id="ARBA00022475"/>
    </source>
</evidence>
<keyword evidence="3 11" id="KW-0812">Transmembrane</keyword>
<keyword evidence="6 11" id="KW-0472">Membrane</keyword>
<keyword evidence="9" id="KW-0325">Glycoprotein</keyword>
<keyword evidence="7" id="KW-1015">Disulfide bond</keyword>
<evidence type="ECO:0000256" key="3">
    <source>
        <dbReference type="ARBA" id="ARBA00022692"/>
    </source>
</evidence>
<evidence type="ECO:0000256" key="5">
    <source>
        <dbReference type="ARBA" id="ARBA00022989"/>
    </source>
</evidence>
<dbReference type="GO" id="GO:0071222">
    <property type="term" value="P:cellular response to lipopolysaccharide"/>
    <property type="evidence" value="ECO:0007669"/>
    <property type="project" value="TreeGrafter"/>
</dbReference>
<dbReference type="Gene3D" id="2.60.40.10">
    <property type="entry name" value="Immunoglobulins"/>
    <property type="match status" value="2"/>
</dbReference>
<name>A0A556V513_BAGYA</name>
<dbReference type="FunFam" id="2.60.40.10:FF:000142">
    <property type="entry name" value="V-set domain-containing T-cell activation inhibitor 1"/>
    <property type="match status" value="1"/>
</dbReference>
<dbReference type="AlphaFoldDB" id="A0A556V513"/>
<dbReference type="PANTHER" id="PTHR25466">
    <property type="entry name" value="T-LYMPHOCYTE ACTIVATION ANTIGEN"/>
    <property type="match status" value="1"/>
</dbReference>
<dbReference type="GO" id="GO:0042130">
    <property type="term" value="P:negative regulation of T cell proliferation"/>
    <property type="evidence" value="ECO:0007669"/>
    <property type="project" value="TreeGrafter"/>
</dbReference>
<keyword evidence="10" id="KW-0393">Immunoglobulin domain</keyword>
<dbReference type="InterPro" id="IPR013106">
    <property type="entry name" value="Ig_V-set"/>
</dbReference>